<sequence>MPTVRLSQTRSIAPCAAPSPARCGQGRDGLGVCRTRVCQIRAPEVVRLRRLPIGVLACILLASWAAAPGGLAAGYGPQQTVVIALDITDAVTLDPNLAYELSATMADHQMYSNLVTFARGNLTQPRPEVAQSWDVSKDGRIYTFHLKRGIVFSSGNSLTADDVVYTFQRVVSLPKDPAAWLITQMGIDDKNVSSAVTAPDPSTVVVALPKPFSPGAFLSIMANPVAGIVDSATVKAHVVNNDWGNGWLTDHSAGSGPFQLARWERQVAIELVENPRYNLGPAPQVKRIIFPNILENTVQREMLGRGDADVAWNLSAAQLAAVRSDPRLYVVQTPDLAMEYLGMDVKNVPAFAKAEVRRAVKYAIDYDGIINDLLNGNGTPLQGVIPKGLFGYEPTLWFKHDPAKAKSLLAEAGVGAGFTAELLTSTGPAAGGISSGDLAAKVKNDLGAVGITINVRQVATSELLKTYRGQQSQMVMLSWFVDYPDPDDFAKPFGDYTQKSLAWRLQYYNDPLVKLVGQAAEMQNTPERGAIYTKVNETMAQDGPFAILYQPVLSLAVSKRLQNFLFDPVNFIDFLSLTKH</sequence>
<dbReference type="Gene3D" id="3.40.190.10">
    <property type="entry name" value="Periplasmic binding protein-like II"/>
    <property type="match status" value="1"/>
</dbReference>
<name>A0A537K5J7_9BACT</name>
<reference evidence="3 4" key="1">
    <citation type="journal article" date="2019" name="Nat. Microbiol.">
        <title>Mediterranean grassland soil C-N compound turnover is dependent on rainfall and depth, and is mediated by genomically divergent microorganisms.</title>
        <authorList>
            <person name="Diamond S."/>
            <person name="Andeer P.F."/>
            <person name="Li Z."/>
            <person name="Crits-Christoph A."/>
            <person name="Burstein D."/>
            <person name="Anantharaman K."/>
            <person name="Lane K.R."/>
            <person name="Thomas B.C."/>
            <person name="Pan C."/>
            <person name="Northen T.R."/>
            <person name="Banfield J.F."/>
        </authorList>
    </citation>
    <scope>NUCLEOTIDE SEQUENCE [LARGE SCALE GENOMIC DNA]</scope>
    <source>
        <strain evidence="3">NP_3</strain>
    </source>
</reference>
<dbReference type="InterPro" id="IPR000914">
    <property type="entry name" value="SBP_5_dom"/>
</dbReference>
<keyword evidence="1" id="KW-0472">Membrane</keyword>
<gene>
    <name evidence="3" type="ORF">E6H00_05025</name>
</gene>
<dbReference type="EMBL" id="VBAK01000105">
    <property type="protein sequence ID" value="TMI91051.1"/>
    <property type="molecule type" value="Genomic_DNA"/>
</dbReference>
<proteinExistence type="predicted"/>
<dbReference type="InterPro" id="IPR039424">
    <property type="entry name" value="SBP_5"/>
</dbReference>
<dbReference type="AlphaFoldDB" id="A0A537K5J7"/>
<dbReference type="GO" id="GO:0043190">
    <property type="term" value="C:ATP-binding cassette (ABC) transporter complex"/>
    <property type="evidence" value="ECO:0007669"/>
    <property type="project" value="InterPro"/>
</dbReference>
<dbReference type="GO" id="GO:1904680">
    <property type="term" value="F:peptide transmembrane transporter activity"/>
    <property type="evidence" value="ECO:0007669"/>
    <property type="project" value="TreeGrafter"/>
</dbReference>
<keyword evidence="1" id="KW-1133">Transmembrane helix</keyword>
<protein>
    <submittedName>
        <fullName evidence="3">ABC transporter substrate-binding protein</fullName>
    </submittedName>
</protein>
<organism evidence="3 4">
    <name type="scientific">Candidatus Segetimicrobium genomatis</name>
    <dbReference type="NCBI Taxonomy" id="2569760"/>
    <lineage>
        <taxon>Bacteria</taxon>
        <taxon>Bacillati</taxon>
        <taxon>Candidatus Sysuimicrobiota</taxon>
        <taxon>Candidatus Sysuimicrobiia</taxon>
        <taxon>Candidatus Sysuimicrobiales</taxon>
        <taxon>Candidatus Segetimicrobiaceae</taxon>
        <taxon>Candidatus Segetimicrobium</taxon>
    </lineage>
</organism>
<keyword evidence="1" id="KW-0812">Transmembrane</keyword>
<feature type="domain" description="Solute-binding protein family 5" evidence="2">
    <location>
        <begin position="125"/>
        <end position="498"/>
    </location>
</feature>
<comment type="caution">
    <text evidence="3">The sequence shown here is derived from an EMBL/GenBank/DDBJ whole genome shotgun (WGS) entry which is preliminary data.</text>
</comment>
<evidence type="ECO:0000313" key="3">
    <source>
        <dbReference type="EMBL" id="TMI91051.1"/>
    </source>
</evidence>
<dbReference type="Pfam" id="PF00496">
    <property type="entry name" value="SBP_bac_5"/>
    <property type="match status" value="1"/>
</dbReference>
<dbReference type="GO" id="GO:0042597">
    <property type="term" value="C:periplasmic space"/>
    <property type="evidence" value="ECO:0007669"/>
    <property type="project" value="UniProtKB-ARBA"/>
</dbReference>
<dbReference type="Proteomes" id="UP000318509">
    <property type="component" value="Unassembled WGS sequence"/>
</dbReference>
<dbReference type="Gene3D" id="3.10.105.10">
    <property type="entry name" value="Dipeptide-binding Protein, Domain 3"/>
    <property type="match status" value="1"/>
</dbReference>
<evidence type="ECO:0000256" key="1">
    <source>
        <dbReference type="SAM" id="Phobius"/>
    </source>
</evidence>
<dbReference type="PANTHER" id="PTHR30290:SF34">
    <property type="entry name" value="ABC TRANSPORTER, PERIPLASMIC OLIGO-PEPTIDE BINDING PROTEIN, PUTATIVE-RELATED"/>
    <property type="match status" value="1"/>
</dbReference>
<dbReference type="Gene3D" id="3.90.76.10">
    <property type="entry name" value="Dipeptide-binding Protein, Domain 1"/>
    <property type="match status" value="1"/>
</dbReference>
<feature type="transmembrane region" description="Helical" evidence="1">
    <location>
        <begin position="51"/>
        <end position="75"/>
    </location>
</feature>
<dbReference type="InterPro" id="IPR030678">
    <property type="entry name" value="Peptide/Ni-bd"/>
</dbReference>
<dbReference type="CDD" id="cd08512">
    <property type="entry name" value="PBP2_NikA_DppA_OppA_like_7"/>
    <property type="match status" value="1"/>
</dbReference>
<dbReference type="GO" id="GO:0015833">
    <property type="term" value="P:peptide transport"/>
    <property type="evidence" value="ECO:0007669"/>
    <property type="project" value="TreeGrafter"/>
</dbReference>
<dbReference type="PANTHER" id="PTHR30290">
    <property type="entry name" value="PERIPLASMIC BINDING COMPONENT OF ABC TRANSPORTER"/>
    <property type="match status" value="1"/>
</dbReference>
<dbReference type="SUPFAM" id="SSF53850">
    <property type="entry name" value="Periplasmic binding protein-like II"/>
    <property type="match status" value="1"/>
</dbReference>
<accession>A0A537K5J7</accession>
<evidence type="ECO:0000259" key="2">
    <source>
        <dbReference type="Pfam" id="PF00496"/>
    </source>
</evidence>
<evidence type="ECO:0000313" key="4">
    <source>
        <dbReference type="Proteomes" id="UP000318509"/>
    </source>
</evidence>
<dbReference type="PIRSF" id="PIRSF002741">
    <property type="entry name" value="MppA"/>
    <property type="match status" value="1"/>
</dbReference>